<dbReference type="Gene3D" id="3.30.420.40">
    <property type="match status" value="2"/>
</dbReference>
<dbReference type="NCBIfam" id="TIGR01175">
    <property type="entry name" value="pilM"/>
    <property type="match status" value="1"/>
</dbReference>
<evidence type="ECO:0000259" key="1">
    <source>
        <dbReference type="SMART" id="SM00842"/>
    </source>
</evidence>
<dbReference type="PANTHER" id="PTHR32432">
    <property type="entry name" value="CELL DIVISION PROTEIN FTSA-RELATED"/>
    <property type="match status" value="1"/>
</dbReference>
<dbReference type="Gene3D" id="3.30.1490.300">
    <property type="match status" value="1"/>
</dbReference>
<protein>
    <submittedName>
        <fullName evidence="2">Type IV pilus assembly protein PilM</fullName>
    </submittedName>
</protein>
<dbReference type="InterPro" id="IPR043129">
    <property type="entry name" value="ATPase_NBD"/>
</dbReference>
<dbReference type="SUPFAM" id="SSF53067">
    <property type="entry name" value="Actin-like ATPase domain"/>
    <property type="match status" value="2"/>
</dbReference>
<name>A0A7G6YEZ1_9MICO</name>
<feature type="domain" description="SHS2" evidence="1">
    <location>
        <begin position="5"/>
        <end position="173"/>
    </location>
</feature>
<accession>A0A7G6YEZ1</accession>
<dbReference type="EMBL" id="CP043641">
    <property type="protein sequence ID" value="QNE37056.1"/>
    <property type="molecule type" value="Genomic_DNA"/>
</dbReference>
<dbReference type="SMART" id="SM00842">
    <property type="entry name" value="FtsA"/>
    <property type="match status" value="1"/>
</dbReference>
<dbReference type="AlphaFoldDB" id="A0A7G6YEZ1"/>
<dbReference type="Pfam" id="PF11104">
    <property type="entry name" value="PilM_2"/>
    <property type="match status" value="1"/>
</dbReference>
<proteinExistence type="predicted"/>
<dbReference type="InterPro" id="IPR050696">
    <property type="entry name" value="FtsA/MreB"/>
</dbReference>
<reference evidence="3" key="1">
    <citation type="submission" date="2019-09" db="EMBL/GenBank/DDBJ databases">
        <title>Antimicrobial potential of Antarctic Bacteria.</title>
        <authorList>
            <person name="Benaud N."/>
            <person name="Edwards R.J."/>
            <person name="Ferrari B.C."/>
        </authorList>
    </citation>
    <scope>NUCLEOTIDE SEQUENCE [LARGE SCALE GENOMIC DNA]</scope>
    <source>
        <strain evidence="3">INR9</strain>
    </source>
</reference>
<sequence>MANTVVGIDIGSASIRAVELADAEKPKPTLVRYGRIDVPAGAVKRGEVIEADTVAALLKRLWTTSGFKTKRVVLGMGNQRVFARDLTVPRAPLPRIRESLPFLVQEMLPLPVSETILDFYPTSEGMGEHGPTVNGLLIAAVKDAILANVKAVQAAGLTPVEVDLVPFALQRALVTRPRVPGTVALIDVGASTTTVIVATNGVPEFVRIIPTGGDDLTTALSNRLSLAPPQAEAVKRALGLAPNVSTAEEHSQATVIYEVVNELLGSLRNTIAYFSNTREATPVQRIVLAGGAAQLPGFGSALAEFTRLPVEDGDPFSTIAIARGLRAENLRIDQREITVALGLAMGSVAA</sequence>
<dbReference type="InterPro" id="IPR005883">
    <property type="entry name" value="PilM"/>
</dbReference>
<dbReference type="PIRSF" id="PIRSF019169">
    <property type="entry name" value="PilM"/>
    <property type="match status" value="1"/>
</dbReference>
<evidence type="ECO:0000313" key="2">
    <source>
        <dbReference type="EMBL" id="QNE37056.1"/>
    </source>
</evidence>
<dbReference type="GO" id="GO:0051301">
    <property type="term" value="P:cell division"/>
    <property type="evidence" value="ECO:0007669"/>
    <property type="project" value="InterPro"/>
</dbReference>
<dbReference type="Proteomes" id="UP000515511">
    <property type="component" value="Chromosome"/>
</dbReference>
<dbReference type="CDD" id="cd24049">
    <property type="entry name" value="ASKHA_NBD_PilM"/>
    <property type="match status" value="1"/>
</dbReference>
<dbReference type="InterPro" id="IPR003494">
    <property type="entry name" value="SHS2_FtsA"/>
</dbReference>
<gene>
    <name evidence="2" type="primary">pilM</name>
    <name evidence="2" type="ORF">F1C12_19365</name>
</gene>
<dbReference type="PANTHER" id="PTHR32432:SF3">
    <property type="entry name" value="ETHANOLAMINE UTILIZATION PROTEIN EUTJ"/>
    <property type="match status" value="1"/>
</dbReference>
<dbReference type="KEGG" id="lse:F1C12_19365"/>
<evidence type="ECO:0000313" key="3">
    <source>
        <dbReference type="Proteomes" id="UP000515511"/>
    </source>
</evidence>
<organism evidence="2 3">
    <name type="scientific">Leifsonia shinshuensis</name>
    <dbReference type="NCBI Taxonomy" id="150026"/>
    <lineage>
        <taxon>Bacteria</taxon>
        <taxon>Bacillati</taxon>
        <taxon>Actinomycetota</taxon>
        <taxon>Actinomycetes</taxon>
        <taxon>Micrococcales</taxon>
        <taxon>Microbacteriaceae</taxon>
        <taxon>Leifsonia</taxon>
    </lineage>
</organism>
<dbReference type="RefSeq" id="WP_185276481.1">
    <property type="nucleotide sequence ID" value="NZ_CP043641.1"/>
</dbReference>